<dbReference type="InterPro" id="IPR034660">
    <property type="entry name" value="DinB/YfiT-like"/>
</dbReference>
<comment type="caution">
    <text evidence="2">The sequence shown here is derived from an EMBL/GenBank/DDBJ whole genome shotgun (WGS) entry which is preliminary data.</text>
</comment>
<name>A0A3A3Z3C5_9ACTN</name>
<protein>
    <recommendedName>
        <fullName evidence="1">Mycothiol-dependent maleylpyruvate isomerase metal-binding domain-containing protein</fullName>
    </recommendedName>
</protein>
<dbReference type="Proteomes" id="UP000265614">
    <property type="component" value="Unassembled WGS sequence"/>
</dbReference>
<evidence type="ECO:0000259" key="1">
    <source>
        <dbReference type="Pfam" id="PF11716"/>
    </source>
</evidence>
<feature type="domain" description="Mycothiol-dependent maleylpyruvate isomerase metal-binding" evidence="1">
    <location>
        <begin position="33"/>
        <end position="179"/>
    </location>
</feature>
<dbReference type="AlphaFoldDB" id="A0A3A3Z3C5"/>
<gene>
    <name evidence="2" type="ORF">D5H78_06950</name>
</gene>
<proteinExistence type="predicted"/>
<dbReference type="Pfam" id="PF11716">
    <property type="entry name" value="MDMPI_N"/>
    <property type="match status" value="1"/>
</dbReference>
<dbReference type="SUPFAM" id="SSF109854">
    <property type="entry name" value="DinB/YfiT-like putative metalloenzymes"/>
    <property type="match status" value="1"/>
</dbReference>
<sequence length="326" mass="32900">MRSVPTPAGPLLPVPGERGLASYETPVLAGHVLAAWDGFLALARALADDGALDRPSRLPGWSARDVCVHLGSWPDAPTLVRLLDEARAAAADPAVVEQGAAFDQEAHNEALLAAHRGAPDDEVLAALAAGRGATAGLLEDPELDALALVPTRSLLGPLPLLGHVAAAAYELAVHAGDLAPAGAPEPARDLLHAGVGALVDVTGALCARAGTALTAAVLTPTGGWAFGARGADWTTVELARGARAGDLGWPAIEAEAAVVLDVSAGRVAAPPLLVRRELRTHDVAGLLELAGVVQDVPGLPGGAAVLTATRYLSGVGRLVRRLPGLG</sequence>
<accession>A0A3A3Z3C5</accession>
<dbReference type="OrthoDB" id="5185819at2"/>
<reference evidence="2 3" key="1">
    <citation type="submission" date="2018-09" db="EMBL/GenBank/DDBJ databases">
        <title>YIM 75000 draft genome.</title>
        <authorList>
            <person name="Tang S."/>
            <person name="Feng Y."/>
        </authorList>
    </citation>
    <scope>NUCLEOTIDE SEQUENCE [LARGE SCALE GENOMIC DNA]</scope>
    <source>
        <strain evidence="2 3">YIM 75000</strain>
    </source>
</reference>
<evidence type="ECO:0000313" key="3">
    <source>
        <dbReference type="Proteomes" id="UP000265614"/>
    </source>
</evidence>
<dbReference type="GO" id="GO:0046872">
    <property type="term" value="F:metal ion binding"/>
    <property type="evidence" value="ECO:0007669"/>
    <property type="project" value="InterPro"/>
</dbReference>
<dbReference type="Gene3D" id="1.20.120.450">
    <property type="entry name" value="dinb family like domain"/>
    <property type="match status" value="1"/>
</dbReference>
<dbReference type="InterPro" id="IPR024344">
    <property type="entry name" value="MDMPI_metal-binding"/>
</dbReference>
<evidence type="ECO:0000313" key="2">
    <source>
        <dbReference type="EMBL" id="RJK97219.1"/>
    </source>
</evidence>
<organism evidence="2 3">
    <name type="scientific">Vallicoccus soli</name>
    <dbReference type="NCBI Taxonomy" id="2339232"/>
    <lineage>
        <taxon>Bacteria</taxon>
        <taxon>Bacillati</taxon>
        <taxon>Actinomycetota</taxon>
        <taxon>Actinomycetes</taxon>
        <taxon>Motilibacterales</taxon>
        <taxon>Vallicoccaceae</taxon>
        <taxon>Vallicoccus</taxon>
    </lineage>
</organism>
<keyword evidence="3" id="KW-1185">Reference proteome</keyword>
<dbReference type="EMBL" id="QZEZ01000002">
    <property type="protein sequence ID" value="RJK97219.1"/>
    <property type="molecule type" value="Genomic_DNA"/>
</dbReference>